<dbReference type="AlphaFoldDB" id="A0A5C2H7M4"/>
<keyword evidence="2" id="KW-0902">Two-component regulatory system</keyword>
<dbReference type="Gene3D" id="3.40.50.2300">
    <property type="match status" value="1"/>
</dbReference>
<dbReference type="GO" id="GO:0006355">
    <property type="term" value="P:regulation of DNA-templated transcription"/>
    <property type="evidence" value="ECO:0007669"/>
    <property type="project" value="InterPro"/>
</dbReference>
<evidence type="ECO:0000256" key="2">
    <source>
        <dbReference type="ARBA" id="ARBA00023012"/>
    </source>
</evidence>
<dbReference type="Pfam" id="PF00486">
    <property type="entry name" value="Trans_reg_C"/>
    <property type="match status" value="1"/>
</dbReference>
<protein>
    <submittedName>
        <fullName evidence="6">Two-component system response regulator</fullName>
    </submittedName>
</protein>
<dbReference type="PANTHER" id="PTHR48111">
    <property type="entry name" value="REGULATOR OF RPOS"/>
    <property type="match status" value="1"/>
</dbReference>
<dbReference type="PANTHER" id="PTHR48111:SF21">
    <property type="entry name" value="DNA-BINDING DUAL MASTER TRANSCRIPTIONAL REGULATOR RPAA"/>
    <property type="match status" value="1"/>
</dbReference>
<dbReference type="Proteomes" id="UP000322726">
    <property type="component" value="Chromosome"/>
</dbReference>
<proteinExistence type="predicted"/>
<accession>A0A5C2H7M4</accession>
<dbReference type="GO" id="GO:0000156">
    <property type="term" value="F:phosphorelay response regulator activity"/>
    <property type="evidence" value="ECO:0007669"/>
    <property type="project" value="TreeGrafter"/>
</dbReference>
<dbReference type="InterPro" id="IPR036388">
    <property type="entry name" value="WH-like_DNA-bd_sf"/>
</dbReference>
<reference evidence="6 7" key="2">
    <citation type="submission" date="2019-09" db="EMBL/GenBank/DDBJ databases">
        <title>Complete genome sequencing of four Arcobacter species reveals a diverse suite of mobile elements.</title>
        <authorList>
            <person name="Miller W.G."/>
            <person name="Yee E."/>
            <person name="Bono J.L."/>
        </authorList>
    </citation>
    <scope>NUCLEOTIDE SEQUENCE [LARGE SCALE GENOMIC DNA]</scope>
    <source>
        <strain evidence="6 7">LMG 26638</strain>
    </source>
</reference>
<keyword evidence="4" id="KW-0238">DNA-binding</keyword>
<keyword evidence="5" id="KW-0804">Transcription</keyword>
<dbReference type="PROSITE" id="PS50110">
    <property type="entry name" value="RESPONSE_REGULATORY"/>
    <property type="match status" value="1"/>
</dbReference>
<keyword evidence="1" id="KW-0597">Phosphoprotein</keyword>
<evidence type="ECO:0000256" key="4">
    <source>
        <dbReference type="ARBA" id="ARBA00023125"/>
    </source>
</evidence>
<sequence length="216" mass="25245">MKILLLEDNQKLNDTISKRLKLKGYNVLSFTDGALALEAISEGFSCFVLDINVPNVDGIKILKKIREIYPKLPVIIISASVELDIIKESYDFGCSDYLKKPFFIDELEIKIERYCQIQNTKIEFDKNCYFDFKSSLIIINDEEKRLTKKEKLLLNLFITKKNQVISYEAIENYVWEGNFATLESIRSLIRRVRKILDKEYIQTVVDTGYIFKTIEI</sequence>
<dbReference type="SUPFAM" id="SSF46894">
    <property type="entry name" value="C-terminal effector domain of the bipartite response regulators"/>
    <property type="match status" value="1"/>
</dbReference>
<keyword evidence="7" id="KW-1185">Reference proteome</keyword>
<dbReference type="PROSITE" id="PS51755">
    <property type="entry name" value="OMPR_PHOB"/>
    <property type="match status" value="1"/>
</dbReference>
<name>A0A5C2H7M4_9BACT</name>
<dbReference type="CDD" id="cd00383">
    <property type="entry name" value="trans_reg_C"/>
    <property type="match status" value="1"/>
</dbReference>
<dbReference type="KEGG" id="apai:APAC_0055"/>
<dbReference type="OrthoDB" id="8912111at2"/>
<dbReference type="EMBL" id="CP035928">
    <property type="protein sequence ID" value="QEP33226.1"/>
    <property type="molecule type" value="Genomic_DNA"/>
</dbReference>
<dbReference type="InterPro" id="IPR001867">
    <property type="entry name" value="OmpR/PhoB-type_DNA-bd"/>
</dbReference>
<organism evidence="6 7">
    <name type="scientific">Malaciobacter pacificus</name>
    <dbReference type="NCBI Taxonomy" id="1080223"/>
    <lineage>
        <taxon>Bacteria</taxon>
        <taxon>Pseudomonadati</taxon>
        <taxon>Campylobacterota</taxon>
        <taxon>Epsilonproteobacteria</taxon>
        <taxon>Campylobacterales</taxon>
        <taxon>Arcobacteraceae</taxon>
        <taxon>Malaciobacter</taxon>
    </lineage>
</organism>
<dbReference type="InterPro" id="IPR016032">
    <property type="entry name" value="Sig_transdc_resp-reg_C-effctor"/>
</dbReference>
<reference evidence="6 7" key="3">
    <citation type="submission" date="2019-09" db="EMBL/GenBank/DDBJ databases">
        <title>Taxonomic note: a critical rebuttal of the proposed division of the genus Arcobacter into six genera, emended descriptions of Arcobacter anaerophilus and the genus Arcobacter, and an assessment of genus-level boundaries for Epsilonproteobacteria using in silico genomic comparator tools.</title>
        <authorList>
            <person name="On S.L.W."/>
            <person name="Miller W.G."/>
            <person name="Biggs P."/>
            <person name="Cornelius A."/>
            <person name="Vandamme P."/>
        </authorList>
    </citation>
    <scope>NUCLEOTIDE SEQUENCE [LARGE SCALE GENOMIC DNA]</scope>
    <source>
        <strain evidence="6 7">LMG 26638</strain>
    </source>
</reference>
<dbReference type="GO" id="GO:0032993">
    <property type="term" value="C:protein-DNA complex"/>
    <property type="evidence" value="ECO:0007669"/>
    <property type="project" value="TreeGrafter"/>
</dbReference>
<dbReference type="GO" id="GO:0000976">
    <property type="term" value="F:transcription cis-regulatory region binding"/>
    <property type="evidence" value="ECO:0007669"/>
    <property type="project" value="TreeGrafter"/>
</dbReference>
<dbReference type="SMART" id="SM00862">
    <property type="entry name" value="Trans_reg_C"/>
    <property type="match status" value="1"/>
</dbReference>
<evidence type="ECO:0000313" key="7">
    <source>
        <dbReference type="Proteomes" id="UP000322726"/>
    </source>
</evidence>
<gene>
    <name evidence="6" type="ORF">APAC_0055</name>
</gene>
<dbReference type="RefSeq" id="WP_130232201.1">
    <property type="nucleotide sequence ID" value="NZ_BMEF01000014.1"/>
</dbReference>
<evidence type="ECO:0000313" key="6">
    <source>
        <dbReference type="EMBL" id="QEP33226.1"/>
    </source>
</evidence>
<dbReference type="GO" id="GO:0005829">
    <property type="term" value="C:cytosol"/>
    <property type="evidence" value="ECO:0007669"/>
    <property type="project" value="TreeGrafter"/>
</dbReference>
<reference evidence="7" key="1">
    <citation type="submission" date="2019-09" db="EMBL/GenBank/DDBJ databases">
        <title>Complete genome sequencing of four Arcobacter species reveals a diverse suite of mobile elements.</title>
        <authorList>
            <person name="On S.L.W."/>
            <person name="Miller W.G."/>
            <person name="Biggs P."/>
            <person name="Cornelius A."/>
            <person name="Vandamme P."/>
        </authorList>
    </citation>
    <scope>NUCLEOTIDE SEQUENCE [LARGE SCALE GENOMIC DNA]</scope>
    <source>
        <strain evidence="7">LMG 26638</strain>
    </source>
</reference>
<evidence type="ECO:0000256" key="5">
    <source>
        <dbReference type="ARBA" id="ARBA00023163"/>
    </source>
</evidence>
<dbReference type="SUPFAM" id="SSF52172">
    <property type="entry name" value="CheY-like"/>
    <property type="match status" value="1"/>
</dbReference>
<dbReference type="Pfam" id="PF00072">
    <property type="entry name" value="Response_reg"/>
    <property type="match status" value="1"/>
</dbReference>
<dbReference type="InterPro" id="IPR001789">
    <property type="entry name" value="Sig_transdc_resp-reg_receiver"/>
</dbReference>
<evidence type="ECO:0000256" key="3">
    <source>
        <dbReference type="ARBA" id="ARBA00023015"/>
    </source>
</evidence>
<keyword evidence="3" id="KW-0805">Transcription regulation</keyword>
<dbReference type="Gene3D" id="1.10.10.10">
    <property type="entry name" value="Winged helix-like DNA-binding domain superfamily/Winged helix DNA-binding domain"/>
    <property type="match status" value="1"/>
</dbReference>
<dbReference type="InterPro" id="IPR011006">
    <property type="entry name" value="CheY-like_superfamily"/>
</dbReference>
<dbReference type="InterPro" id="IPR039420">
    <property type="entry name" value="WalR-like"/>
</dbReference>
<evidence type="ECO:0000256" key="1">
    <source>
        <dbReference type="ARBA" id="ARBA00022553"/>
    </source>
</evidence>
<dbReference type="SMART" id="SM00448">
    <property type="entry name" value="REC"/>
    <property type="match status" value="1"/>
</dbReference>